<accession>A0ABM8UW73</accession>
<gene>
    <name evidence="10" type="ORF">DYBT9623_04531</name>
</gene>
<keyword evidence="2" id="KW-0645">Protease</keyword>
<dbReference type="Proteomes" id="UP000679725">
    <property type="component" value="Unassembled WGS sequence"/>
</dbReference>
<organism evidence="10 11">
    <name type="scientific">Dyadobacter linearis</name>
    <dbReference type="NCBI Taxonomy" id="2823330"/>
    <lineage>
        <taxon>Bacteria</taxon>
        <taxon>Pseudomonadati</taxon>
        <taxon>Bacteroidota</taxon>
        <taxon>Cytophagia</taxon>
        <taxon>Cytophagales</taxon>
        <taxon>Spirosomataceae</taxon>
        <taxon>Dyadobacter</taxon>
    </lineage>
</organism>
<protein>
    <recommendedName>
        <fullName evidence="12">Por secretion system C-terminal sorting domain-containing protein</fullName>
    </recommendedName>
</protein>
<evidence type="ECO:0000256" key="2">
    <source>
        <dbReference type="ARBA" id="ARBA00022670"/>
    </source>
</evidence>
<evidence type="ECO:0000259" key="7">
    <source>
        <dbReference type="Pfam" id="PF01447"/>
    </source>
</evidence>
<dbReference type="Pfam" id="PF01447">
    <property type="entry name" value="Peptidase_M4"/>
    <property type="match status" value="1"/>
</dbReference>
<evidence type="ECO:0000256" key="5">
    <source>
        <dbReference type="ARBA" id="ARBA00022833"/>
    </source>
</evidence>
<comment type="caution">
    <text evidence="10">The sequence shown here is derived from an EMBL/GenBank/DDBJ whole genome shotgun (WGS) entry which is preliminary data.</text>
</comment>
<dbReference type="InterPro" id="IPR027268">
    <property type="entry name" value="Peptidase_M4/M1_CTD_sf"/>
</dbReference>
<evidence type="ECO:0000256" key="1">
    <source>
        <dbReference type="ARBA" id="ARBA00009388"/>
    </source>
</evidence>
<keyword evidence="3" id="KW-0479">Metal-binding</keyword>
<comment type="similarity">
    <text evidence="1">Belongs to the peptidase M4 family.</text>
</comment>
<dbReference type="EMBL" id="CAJRAU010000007">
    <property type="protein sequence ID" value="CAG5073000.1"/>
    <property type="molecule type" value="Genomic_DNA"/>
</dbReference>
<name>A0ABM8UW73_9BACT</name>
<dbReference type="InterPro" id="IPR026444">
    <property type="entry name" value="Secre_tail"/>
</dbReference>
<dbReference type="Gene3D" id="3.10.450.490">
    <property type="match status" value="1"/>
</dbReference>
<sequence>MKNQLLSAMILAFPMLGEAQQPESVPTVLTDKNGIIQAMEFPDNAPSPSDQEFMRQYLKVSADDRFEKANDKQRSPGNTDDHFDQFYKEIKVDGAGYNFHYKKGKLFYAHGHFVKIENLDIVSSINSERAKELFAQYKQIPANEISDFTSELLVKEIASADSAAYLVFEIYLHSNAPVNDEIGYVDAKTGEVLATEQIFSHSSPHVKIIQPKITQTTTPALKRALAPANGNFATRYSGAKTGSTDEDGLKYRLLDETRGAVIHTWNMQGSFDFDARVELLDNDNIWTAAEHAANENDMGLDIHWALQKIYDRLNTVHAVNSFNNPVAGAGFPINACIRYGSTNDSRDNAGWAAALKFLVFGDGAILFRPMASVDVVAHEYGHGITDFQIGWGNSGDQGAFNEGLSDIWGAIMQHRITGGSVWQAGEQVAINNPCARDMQNTNLPNVLRPMANTFGSGQYNANSGSPGIDVYVRSGVLSHWAYLLANGGSGTNDVGTAYNVQGQGMDLLENLIVRAVFGNFLDNSTTYLQVRTGMVNAAKALCGNQNGVLVQQVENAWKAVNVGAATQSVISGPDHLCPNATYTIANLPAGSTVAWVSSNAAGVTISNAGAAARVGNFHGNVTLTATVSGGCGKLVLTKAISVGKPVATNIAINAPDKCAGTSQLVVATTKGNPTNMKWSVTSGNAPNASLSDFANGSASFFTNTPDCYGLTLSMTNTCGAATTGTTICIDNCFAGSKVYPNPARDLVTIEFEHVESLHALPEQIHLYSEHSTVPVRSISIREVFENRGFKDGNKIAFRVSDLPRGIYFVHIIPGKNSGQKPEHIRIVLE</sequence>
<dbReference type="Pfam" id="PF18962">
    <property type="entry name" value="Por_Secre_tail"/>
    <property type="match status" value="1"/>
</dbReference>
<evidence type="ECO:0008006" key="12">
    <source>
        <dbReference type="Google" id="ProtNLM"/>
    </source>
</evidence>
<dbReference type="PANTHER" id="PTHR33794">
    <property type="entry name" value="BACILLOLYSIN"/>
    <property type="match status" value="1"/>
</dbReference>
<evidence type="ECO:0000256" key="4">
    <source>
        <dbReference type="ARBA" id="ARBA00022801"/>
    </source>
</evidence>
<dbReference type="RefSeq" id="WP_215235796.1">
    <property type="nucleotide sequence ID" value="NZ_CAJRAU010000007.1"/>
</dbReference>
<evidence type="ECO:0000313" key="11">
    <source>
        <dbReference type="Proteomes" id="UP000679725"/>
    </source>
</evidence>
<feature type="domain" description="Peptidase M4" evidence="7">
    <location>
        <begin position="235"/>
        <end position="386"/>
    </location>
</feature>
<evidence type="ECO:0000313" key="10">
    <source>
        <dbReference type="EMBL" id="CAG5073000.1"/>
    </source>
</evidence>
<dbReference type="Gene3D" id="1.10.390.10">
    <property type="entry name" value="Neutral Protease Domain 2"/>
    <property type="match status" value="1"/>
</dbReference>
<feature type="domain" description="Secretion system C-terminal sorting" evidence="9">
    <location>
        <begin position="738"/>
        <end position="817"/>
    </location>
</feature>
<keyword evidence="6" id="KW-0482">Metalloprotease</keyword>
<evidence type="ECO:0000259" key="8">
    <source>
        <dbReference type="Pfam" id="PF02868"/>
    </source>
</evidence>
<dbReference type="PRINTS" id="PR00730">
    <property type="entry name" value="THERMOLYSIN"/>
</dbReference>
<dbReference type="InterPro" id="IPR001570">
    <property type="entry name" value="Peptidase_M4_C_domain"/>
</dbReference>
<reference evidence="10 11" key="1">
    <citation type="submission" date="2021-04" db="EMBL/GenBank/DDBJ databases">
        <authorList>
            <person name="Rodrigo-Torres L."/>
            <person name="Arahal R. D."/>
            <person name="Lucena T."/>
        </authorList>
    </citation>
    <scope>NUCLEOTIDE SEQUENCE [LARGE SCALE GENOMIC DNA]</scope>
    <source>
        <strain evidence="10 11">CECT 9623</strain>
    </source>
</reference>
<dbReference type="InterPro" id="IPR023612">
    <property type="entry name" value="Peptidase_M4"/>
</dbReference>
<dbReference type="InterPro" id="IPR013856">
    <property type="entry name" value="Peptidase_M4_domain"/>
</dbReference>
<evidence type="ECO:0000256" key="3">
    <source>
        <dbReference type="ARBA" id="ARBA00022723"/>
    </source>
</evidence>
<keyword evidence="5" id="KW-0862">Zinc</keyword>
<keyword evidence="11" id="KW-1185">Reference proteome</keyword>
<feature type="domain" description="Peptidase M4 C-terminal" evidence="8">
    <location>
        <begin position="395"/>
        <end position="562"/>
    </location>
</feature>
<dbReference type="PANTHER" id="PTHR33794:SF1">
    <property type="entry name" value="BACILLOLYSIN"/>
    <property type="match status" value="1"/>
</dbReference>
<dbReference type="SUPFAM" id="SSF55486">
    <property type="entry name" value="Metalloproteases ('zincins'), catalytic domain"/>
    <property type="match status" value="1"/>
</dbReference>
<proteinExistence type="inferred from homology"/>
<evidence type="ECO:0000256" key="6">
    <source>
        <dbReference type="ARBA" id="ARBA00023049"/>
    </source>
</evidence>
<dbReference type="Pfam" id="PF02868">
    <property type="entry name" value="Peptidase_M4_C"/>
    <property type="match status" value="1"/>
</dbReference>
<keyword evidence="4" id="KW-0378">Hydrolase</keyword>
<dbReference type="Gene3D" id="3.10.170.10">
    <property type="match status" value="1"/>
</dbReference>
<evidence type="ECO:0000259" key="9">
    <source>
        <dbReference type="Pfam" id="PF18962"/>
    </source>
</evidence>
<dbReference type="InterPro" id="IPR050728">
    <property type="entry name" value="Zinc_Metalloprotease_M4"/>
</dbReference>